<dbReference type="PRINTS" id="PR00344">
    <property type="entry name" value="BCTRLSENSOR"/>
</dbReference>
<evidence type="ECO:0000256" key="8">
    <source>
        <dbReference type="ARBA" id="ARBA00022741"/>
    </source>
</evidence>
<dbReference type="SUPFAM" id="SSF55890">
    <property type="entry name" value="Sporulation response regulatory protein Spo0B"/>
    <property type="match status" value="1"/>
</dbReference>
<dbReference type="Pfam" id="PF17203">
    <property type="entry name" value="sCache_3_2"/>
    <property type="match status" value="1"/>
</dbReference>
<keyword evidence="5" id="KW-0597">Phosphoprotein</keyword>
<dbReference type="CDD" id="cd00130">
    <property type="entry name" value="PAS"/>
    <property type="match status" value="1"/>
</dbReference>
<evidence type="ECO:0000313" key="17">
    <source>
        <dbReference type="EMBL" id="PWJ54051.1"/>
    </source>
</evidence>
<keyword evidence="4" id="KW-1003">Cell membrane</keyword>
<evidence type="ECO:0000256" key="6">
    <source>
        <dbReference type="ARBA" id="ARBA00022679"/>
    </source>
</evidence>
<comment type="subcellular location">
    <subcellularLocation>
        <location evidence="2">Cell membrane</location>
        <topology evidence="2">Multi-pass membrane protein</topology>
    </subcellularLocation>
</comment>
<evidence type="ECO:0000256" key="2">
    <source>
        <dbReference type="ARBA" id="ARBA00004651"/>
    </source>
</evidence>
<feature type="transmembrane region" description="Helical" evidence="14">
    <location>
        <begin position="21"/>
        <end position="43"/>
    </location>
</feature>
<comment type="catalytic activity">
    <reaction evidence="1">
        <text>ATP + protein L-histidine = ADP + protein N-phospho-L-histidine.</text>
        <dbReference type="EC" id="2.7.13.3"/>
    </reaction>
</comment>
<evidence type="ECO:0000256" key="13">
    <source>
        <dbReference type="ARBA" id="ARBA00023136"/>
    </source>
</evidence>
<dbReference type="PANTHER" id="PTHR43547">
    <property type="entry name" value="TWO-COMPONENT HISTIDINE KINASE"/>
    <property type="match status" value="1"/>
</dbReference>
<reference evidence="17 18" key="1">
    <citation type="submission" date="2018-03" db="EMBL/GenBank/DDBJ databases">
        <title>Genomic Encyclopedia of Archaeal and Bacterial Type Strains, Phase II (KMG-II): from individual species to whole genera.</title>
        <authorList>
            <person name="Goeker M."/>
        </authorList>
    </citation>
    <scope>NUCLEOTIDE SEQUENCE [LARGE SCALE GENOMIC DNA]</scope>
    <source>
        <strain evidence="17 18">DSM 44889</strain>
    </source>
</reference>
<evidence type="ECO:0000259" key="15">
    <source>
        <dbReference type="PROSITE" id="PS50109"/>
    </source>
</evidence>
<dbReference type="OrthoDB" id="9792686at2"/>
<dbReference type="SMART" id="SM00387">
    <property type="entry name" value="HATPase_c"/>
    <property type="match status" value="1"/>
</dbReference>
<dbReference type="PANTHER" id="PTHR43547:SF10">
    <property type="entry name" value="SENSOR HISTIDINE KINASE DCUS"/>
    <property type="match status" value="1"/>
</dbReference>
<keyword evidence="6" id="KW-0808">Transferase</keyword>
<dbReference type="InterPro" id="IPR016120">
    <property type="entry name" value="Sig_transdc_His_kin_SpoOB"/>
</dbReference>
<name>A0A316A883_9ACTN</name>
<feature type="domain" description="Histidine kinase" evidence="15">
    <location>
        <begin position="346"/>
        <end position="583"/>
    </location>
</feature>
<dbReference type="SUPFAM" id="SSF55874">
    <property type="entry name" value="ATPase domain of HSP90 chaperone/DNA topoisomerase II/histidine kinase"/>
    <property type="match status" value="1"/>
</dbReference>
<proteinExistence type="predicted"/>
<dbReference type="GO" id="GO:0005524">
    <property type="term" value="F:ATP binding"/>
    <property type="evidence" value="ECO:0007669"/>
    <property type="project" value="UniProtKB-KW"/>
</dbReference>
<evidence type="ECO:0000256" key="3">
    <source>
        <dbReference type="ARBA" id="ARBA00012438"/>
    </source>
</evidence>
<keyword evidence="12" id="KW-0902">Two-component regulatory system</keyword>
<accession>A0A316A883</accession>
<dbReference type="InterPro" id="IPR029151">
    <property type="entry name" value="Sensor-like_sf"/>
</dbReference>
<evidence type="ECO:0000256" key="12">
    <source>
        <dbReference type="ARBA" id="ARBA00023012"/>
    </source>
</evidence>
<dbReference type="PROSITE" id="PS50109">
    <property type="entry name" value="HIS_KIN"/>
    <property type="match status" value="1"/>
</dbReference>
<dbReference type="Pfam" id="PF08448">
    <property type="entry name" value="PAS_4"/>
    <property type="match status" value="1"/>
</dbReference>
<keyword evidence="13 14" id="KW-0472">Membrane</keyword>
<feature type="domain" description="PAS" evidence="16">
    <location>
        <begin position="245"/>
        <end position="287"/>
    </location>
</feature>
<dbReference type="Gene3D" id="3.30.450.20">
    <property type="entry name" value="PAS domain"/>
    <property type="match status" value="2"/>
</dbReference>
<dbReference type="SUPFAM" id="SSF55785">
    <property type="entry name" value="PYP-like sensor domain (PAS domain)"/>
    <property type="match status" value="1"/>
</dbReference>
<dbReference type="GO" id="GO:0000155">
    <property type="term" value="F:phosphorelay sensor kinase activity"/>
    <property type="evidence" value="ECO:0007669"/>
    <property type="project" value="InterPro"/>
</dbReference>
<dbReference type="Proteomes" id="UP000245469">
    <property type="component" value="Unassembled WGS sequence"/>
</dbReference>
<keyword evidence="8" id="KW-0547">Nucleotide-binding</keyword>
<dbReference type="Gene3D" id="3.30.565.10">
    <property type="entry name" value="Histidine kinase-like ATPase, C-terminal domain"/>
    <property type="match status" value="1"/>
</dbReference>
<evidence type="ECO:0000256" key="14">
    <source>
        <dbReference type="SAM" id="Phobius"/>
    </source>
</evidence>
<gene>
    <name evidence="17" type="ORF">BXY45_109133</name>
</gene>
<evidence type="ECO:0000259" key="16">
    <source>
        <dbReference type="PROSITE" id="PS50112"/>
    </source>
</evidence>
<keyword evidence="10" id="KW-0067">ATP-binding</keyword>
<dbReference type="Pfam" id="PF02518">
    <property type="entry name" value="HATPase_c"/>
    <property type="match status" value="1"/>
</dbReference>
<dbReference type="InterPro" id="IPR000014">
    <property type="entry name" value="PAS"/>
</dbReference>
<evidence type="ECO:0000256" key="9">
    <source>
        <dbReference type="ARBA" id="ARBA00022777"/>
    </source>
</evidence>
<dbReference type="InterPro" id="IPR013656">
    <property type="entry name" value="PAS_4"/>
</dbReference>
<dbReference type="InterPro" id="IPR004358">
    <property type="entry name" value="Sig_transdc_His_kin-like_C"/>
</dbReference>
<comment type="caution">
    <text evidence="17">The sequence shown here is derived from an EMBL/GenBank/DDBJ whole genome shotgun (WGS) entry which is preliminary data.</text>
</comment>
<keyword evidence="7 14" id="KW-0812">Transmembrane</keyword>
<evidence type="ECO:0000256" key="7">
    <source>
        <dbReference type="ARBA" id="ARBA00022692"/>
    </source>
</evidence>
<evidence type="ECO:0000256" key="11">
    <source>
        <dbReference type="ARBA" id="ARBA00022989"/>
    </source>
</evidence>
<protein>
    <recommendedName>
        <fullName evidence="3">histidine kinase</fullName>
        <ecNumber evidence="3">2.7.13.3</ecNumber>
    </recommendedName>
</protein>
<dbReference type="InterPro" id="IPR033463">
    <property type="entry name" value="sCache_3"/>
</dbReference>
<sequence length="585" mass="61808">MLAAVRVTGPWRRSTSLARELLVLQVALLVVVMLAVAVVDAVLDVRRDEQAAAQRVLGVAESLALSPTVQELAVAPGTVQSRSAVLQPFVEAVRSETRLSFITVMAPDGTRWTHPDAAQIGRTFLGSREPALSGQPFTETYAGTLGPSVRAVVPVFASAEATEANGTTGATGPTDQDDDGARRVVGLVAVGVTTAQLNQEFLRSLPLPLALLAAMLGVSLAGSALVSRRLRRQTHGMASDDIERLRSSHEAVLHSVREGLLVVDPDGRVGVANDEARRLLGLESDPVGVPVAELPIATSVRDVLVEGRAATDETHLTDDRVLVVSQSQVEWTGRRHGAVVTLRDRTELEALTGELDSTRALSEALRSQAHEAANRLHTVVVLVETGHPDRAVEYAVEQLELSQRLTDSVLESVEEPVVSALLLGKTAQAAERAVTVRIHEDSHLPADLVTAPGSSRDLVTVLGNLLDNAVDASAAPELGGGPRDVNVLLRPDGDDLLVRVDDTGPGLPPELVATAFTRGWSTKVATSVAGRGLGLSLVDQVVRRRGGTVEVLARSDVEGIEGIQDDDGGVSGTRFEVRLPLAGLR</sequence>
<dbReference type="PROSITE" id="PS50112">
    <property type="entry name" value="PAS"/>
    <property type="match status" value="1"/>
</dbReference>
<dbReference type="AlphaFoldDB" id="A0A316A883"/>
<dbReference type="InterPro" id="IPR003594">
    <property type="entry name" value="HATPase_dom"/>
</dbReference>
<dbReference type="EC" id="2.7.13.3" evidence="3"/>
<evidence type="ECO:0000256" key="1">
    <source>
        <dbReference type="ARBA" id="ARBA00000085"/>
    </source>
</evidence>
<dbReference type="SUPFAM" id="SSF103190">
    <property type="entry name" value="Sensory domain-like"/>
    <property type="match status" value="1"/>
</dbReference>
<evidence type="ECO:0000256" key="5">
    <source>
        <dbReference type="ARBA" id="ARBA00022553"/>
    </source>
</evidence>
<dbReference type="InterPro" id="IPR036890">
    <property type="entry name" value="HATPase_C_sf"/>
</dbReference>
<dbReference type="InterPro" id="IPR005467">
    <property type="entry name" value="His_kinase_dom"/>
</dbReference>
<dbReference type="InterPro" id="IPR035965">
    <property type="entry name" value="PAS-like_dom_sf"/>
</dbReference>
<dbReference type="EMBL" id="QGDQ01000009">
    <property type="protein sequence ID" value="PWJ54051.1"/>
    <property type="molecule type" value="Genomic_DNA"/>
</dbReference>
<keyword evidence="11 14" id="KW-1133">Transmembrane helix</keyword>
<evidence type="ECO:0000256" key="10">
    <source>
        <dbReference type="ARBA" id="ARBA00022840"/>
    </source>
</evidence>
<dbReference type="GO" id="GO:0005886">
    <property type="term" value="C:plasma membrane"/>
    <property type="evidence" value="ECO:0007669"/>
    <property type="project" value="UniProtKB-SubCell"/>
</dbReference>
<evidence type="ECO:0000256" key="4">
    <source>
        <dbReference type="ARBA" id="ARBA00022475"/>
    </source>
</evidence>
<evidence type="ECO:0000313" key="18">
    <source>
        <dbReference type="Proteomes" id="UP000245469"/>
    </source>
</evidence>
<keyword evidence="18" id="KW-1185">Reference proteome</keyword>
<organism evidence="17 18">
    <name type="scientific">Quadrisphaera granulorum</name>
    <dbReference type="NCBI Taxonomy" id="317664"/>
    <lineage>
        <taxon>Bacteria</taxon>
        <taxon>Bacillati</taxon>
        <taxon>Actinomycetota</taxon>
        <taxon>Actinomycetes</taxon>
        <taxon>Kineosporiales</taxon>
        <taxon>Kineosporiaceae</taxon>
        <taxon>Quadrisphaera</taxon>
    </lineage>
</organism>
<keyword evidence="9 17" id="KW-0418">Kinase</keyword>